<accession>C6HS36</accession>
<dbReference type="OMA" id="DWCRVHR"/>
<dbReference type="PROSITE" id="PS00463">
    <property type="entry name" value="ZN2_CY6_FUNGAL_1"/>
    <property type="match status" value="1"/>
</dbReference>
<sequence length="811" mass="91367">MSRYASPSRLRRAPWGGQSYAARSIMLDSLRSRKLIETWKKIRFDKLHTRCQVRGPHRAKPDVKSWRKHRGITHRKVLDSMPAMMLATPTDSSQAAAGGSQSEQLLFRSATAVRPKRKQVARACDWCRGHRIRCDNERPCANCRSRGGKCTSNGESELRTLPHALREIEKLKKRIKDLELQLKDAEQPEVEHVVHPSKPPRPLSVYAPEGLDPLNPDRPNRRNWEGIHARMAKSHQTQFYGPSSLCYFVGRLSSYLATVLQQPHLEHHFHPNSASRSFSCPTSSKNGSIEENLMSADIPIDGDYLTGTQEDYFLNLFWQSYHCTLPILDEREFKEYYKSLWDTPGKPRKPSALVDIVLALTMQYGISVLPRSDANTASKADVDSNDATIAGRWFYKRSQALLAIELESPSISTLQCHIFTLIFLCNASFQNMAHSTLAVAVRTAHILGIHLEPPEDMPRSQRELRKRMWWMLYATESKTCMKLGRPFYAQLSQVTASLPADDHELALHSGSNFGSFGEDITWLTHGLHHIKLLITARNIYTAFYDHCSEILGRNGGKSLYNDPEGLENAAEFLSLNMSALQTWLSNVPAALRMKRQGTGERFSTDRSPLEVERFAPHWLKRQQVLLELLYHNLSMNLYRPFICFSSILEPKTKSNAISCWQWNASISLMGFILGQPNSPLTPLARNAISMAITVFETFGNHFAIAASAANVTRTVVDKIDVFLNHTQGDSQHSPASSHVSEIASANPQTYSIGAQFIGGGSNSACSQADDQTMQDSIANSLGIAFTMDSLNSFEPFWDNEGVMDYWTYTQD</sequence>
<dbReference type="Gene3D" id="4.10.240.10">
    <property type="entry name" value="Zn(2)-C6 fungal-type DNA-binding domain"/>
    <property type="match status" value="1"/>
</dbReference>
<dbReference type="SMART" id="SM00066">
    <property type="entry name" value="GAL4"/>
    <property type="match status" value="1"/>
</dbReference>
<dbReference type="PANTHER" id="PTHR47424:SF12">
    <property type="entry name" value="TRANSCRIPTION FACTOR ASQA"/>
    <property type="match status" value="1"/>
</dbReference>
<dbReference type="InterPro" id="IPR001138">
    <property type="entry name" value="Zn2Cys6_DnaBD"/>
</dbReference>
<feature type="coiled-coil region" evidence="6">
    <location>
        <begin position="161"/>
        <end position="188"/>
    </location>
</feature>
<dbReference type="InterPro" id="IPR036864">
    <property type="entry name" value="Zn2-C6_fun-type_DNA-bd_sf"/>
</dbReference>
<organism evidence="9 10">
    <name type="scientific">Ajellomyces capsulatus (strain H143)</name>
    <name type="common">Darling's disease fungus</name>
    <name type="synonym">Histoplasma capsulatum</name>
    <dbReference type="NCBI Taxonomy" id="544712"/>
    <lineage>
        <taxon>Eukaryota</taxon>
        <taxon>Fungi</taxon>
        <taxon>Dikarya</taxon>
        <taxon>Ascomycota</taxon>
        <taxon>Pezizomycotina</taxon>
        <taxon>Eurotiomycetes</taxon>
        <taxon>Eurotiomycetidae</taxon>
        <taxon>Onygenales</taxon>
        <taxon>Ajellomycetaceae</taxon>
        <taxon>Histoplasma</taxon>
    </lineage>
</organism>
<dbReference type="InterPro" id="IPR007219">
    <property type="entry name" value="XnlR_reg_dom"/>
</dbReference>
<dbReference type="SUPFAM" id="SSF57701">
    <property type="entry name" value="Zn2/Cys6 DNA-binding domain"/>
    <property type="match status" value="1"/>
</dbReference>
<dbReference type="Pfam" id="PF00172">
    <property type="entry name" value="Zn_clus"/>
    <property type="match status" value="1"/>
</dbReference>
<evidence type="ECO:0000256" key="6">
    <source>
        <dbReference type="SAM" id="Coils"/>
    </source>
</evidence>
<dbReference type="GO" id="GO:0000435">
    <property type="term" value="P:positive regulation of transcription from RNA polymerase II promoter by galactose"/>
    <property type="evidence" value="ECO:0007669"/>
    <property type="project" value="TreeGrafter"/>
</dbReference>
<evidence type="ECO:0000259" key="8">
    <source>
        <dbReference type="PROSITE" id="PS50048"/>
    </source>
</evidence>
<evidence type="ECO:0000256" key="7">
    <source>
        <dbReference type="SAM" id="MobiDB-lite"/>
    </source>
</evidence>
<keyword evidence="2" id="KW-0805">Transcription regulation</keyword>
<dbReference type="CDD" id="cd12148">
    <property type="entry name" value="fungal_TF_MHR"/>
    <property type="match status" value="1"/>
</dbReference>
<evidence type="ECO:0000313" key="10">
    <source>
        <dbReference type="Proteomes" id="UP000002624"/>
    </source>
</evidence>
<dbReference type="InterPro" id="IPR051127">
    <property type="entry name" value="Fungal_SecMet_Regulators"/>
</dbReference>
<dbReference type="PROSITE" id="PS50048">
    <property type="entry name" value="ZN2_CY6_FUNGAL_2"/>
    <property type="match status" value="1"/>
</dbReference>
<evidence type="ECO:0000256" key="5">
    <source>
        <dbReference type="ARBA" id="ARBA00023242"/>
    </source>
</evidence>
<dbReference type="GO" id="GO:0005634">
    <property type="term" value="C:nucleus"/>
    <property type="evidence" value="ECO:0007669"/>
    <property type="project" value="TreeGrafter"/>
</dbReference>
<dbReference type="GO" id="GO:0000978">
    <property type="term" value="F:RNA polymerase II cis-regulatory region sequence-specific DNA binding"/>
    <property type="evidence" value="ECO:0007669"/>
    <property type="project" value="TreeGrafter"/>
</dbReference>
<dbReference type="CDD" id="cd00067">
    <property type="entry name" value="GAL4"/>
    <property type="match status" value="1"/>
</dbReference>
<dbReference type="STRING" id="544712.C6HS36"/>
<dbReference type="VEuPathDB" id="FungiDB:HCDG_09017"/>
<dbReference type="eggNOG" id="ENOG502SIGA">
    <property type="taxonomic scope" value="Eukaryota"/>
</dbReference>
<dbReference type="Pfam" id="PF04082">
    <property type="entry name" value="Fungal_trans"/>
    <property type="match status" value="1"/>
</dbReference>
<dbReference type="GO" id="GO:0008270">
    <property type="term" value="F:zinc ion binding"/>
    <property type="evidence" value="ECO:0007669"/>
    <property type="project" value="InterPro"/>
</dbReference>
<dbReference type="SMART" id="SM00906">
    <property type="entry name" value="Fungal_trans"/>
    <property type="match status" value="1"/>
</dbReference>
<keyword evidence="4" id="KW-0804">Transcription</keyword>
<dbReference type="GO" id="GO:0006351">
    <property type="term" value="P:DNA-templated transcription"/>
    <property type="evidence" value="ECO:0007669"/>
    <property type="project" value="InterPro"/>
</dbReference>
<dbReference type="HOGENOM" id="CLU_016509_0_0_1"/>
<protein>
    <submittedName>
        <fullName evidence="9">Fungal specific transcription factor</fullName>
    </submittedName>
</protein>
<dbReference type="AlphaFoldDB" id="C6HS36"/>
<evidence type="ECO:0000256" key="1">
    <source>
        <dbReference type="ARBA" id="ARBA00022723"/>
    </source>
</evidence>
<name>C6HS36_AJECH</name>
<keyword evidence="6" id="KW-0175">Coiled coil</keyword>
<dbReference type="OrthoDB" id="2283488at2759"/>
<keyword evidence="1" id="KW-0479">Metal-binding</keyword>
<dbReference type="PANTHER" id="PTHR47424">
    <property type="entry name" value="REGULATORY PROTEIN GAL4"/>
    <property type="match status" value="1"/>
</dbReference>
<evidence type="ECO:0000256" key="2">
    <source>
        <dbReference type="ARBA" id="ARBA00023015"/>
    </source>
</evidence>
<feature type="domain" description="Zn(2)-C6 fungal-type" evidence="8">
    <location>
        <begin position="123"/>
        <end position="152"/>
    </location>
</feature>
<dbReference type="GO" id="GO:0000981">
    <property type="term" value="F:DNA-binding transcription factor activity, RNA polymerase II-specific"/>
    <property type="evidence" value="ECO:0007669"/>
    <property type="project" value="InterPro"/>
</dbReference>
<keyword evidence="3" id="KW-0238">DNA-binding</keyword>
<dbReference type="EMBL" id="GG692437">
    <property type="protein sequence ID" value="EER36854.1"/>
    <property type="molecule type" value="Genomic_DNA"/>
</dbReference>
<evidence type="ECO:0000313" key="9">
    <source>
        <dbReference type="EMBL" id="EER36854.1"/>
    </source>
</evidence>
<dbReference type="Proteomes" id="UP000002624">
    <property type="component" value="Unassembled WGS sequence"/>
</dbReference>
<evidence type="ECO:0000256" key="3">
    <source>
        <dbReference type="ARBA" id="ARBA00023125"/>
    </source>
</evidence>
<proteinExistence type="predicted"/>
<keyword evidence="5" id="KW-0539">Nucleus</keyword>
<reference evidence="10" key="1">
    <citation type="submission" date="2009-05" db="EMBL/GenBank/DDBJ databases">
        <title>The genome sequence of Ajellomyces capsulatus strain H143.</title>
        <authorList>
            <person name="Champion M."/>
            <person name="Cuomo C.A."/>
            <person name="Ma L.-J."/>
            <person name="Henn M.R."/>
            <person name="Sil A."/>
            <person name="Goldman B."/>
            <person name="Young S.K."/>
            <person name="Kodira C.D."/>
            <person name="Zeng Q."/>
            <person name="Koehrsen M."/>
            <person name="Alvarado L."/>
            <person name="Berlin A.M."/>
            <person name="Borenstein D."/>
            <person name="Chen Z."/>
            <person name="Engels R."/>
            <person name="Freedman E."/>
            <person name="Gellesch M."/>
            <person name="Goldberg J."/>
            <person name="Griggs A."/>
            <person name="Gujja S."/>
            <person name="Heiman D.I."/>
            <person name="Hepburn T.A."/>
            <person name="Howarth C."/>
            <person name="Jen D."/>
            <person name="Larson L."/>
            <person name="Lewis B."/>
            <person name="Mehta T."/>
            <person name="Park D."/>
            <person name="Pearson M."/>
            <person name="Roberts A."/>
            <person name="Saif S."/>
            <person name="Shea T.D."/>
            <person name="Shenoy N."/>
            <person name="Sisk P."/>
            <person name="Stolte C."/>
            <person name="Sykes S."/>
            <person name="Walk T."/>
            <person name="White J."/>
            <person name="Yandava C."/>
            <person name="Klein B."/>
            <person name="McEwen J.G."/>
            <person name="Puccia R."/>
            <person name="Goldman G.H."/>
            <person name="Felipe M.S."/>
            <person name="Nino-Vega G."/>
            <person name="San-Blas G."/>
            <person name="Taylor J.W."/>
            <person name="Mendoza L."/>
            <person name="Galagan J.E."/>
            <person name="Nusbaum C."/>
            <person name="Birren B.W."/>
        </authorList>
    </citation>
    <scope>NUCLEOTIDE SEQUENCE [LARGE SCALE GENOMIC DNA]</scope>
    <source>
        <strain evidence="10">H143</strain>
    </source>
</reference>
<feature type="region of interest" description="Disordered" evidence="7">
    <location>
        <begin position="189"/>
        <end position="218"/>
    </location>
</feature>
<gene>
    <name evidence="9" type="ORF">HCDG_09017</name>
</gene>
<evidence type="ECO:0000256" key="4">
    <source>
        <dbReference type="ARBA" id="ARBA00023163"/>
    </source>
</evidence>